<keyword evidence="2" id="KW-1185">Reference proteome</keyword>
<organism evidence="1 2">
    <name type="scientific">Acinetobacter chinensis</name>
    <dbReference type="NCBI Taxonomy" id="2004650"/>
    <lineage>
        <taxon>Bacteria</taxon>
        <taxon>Pseudomonadati</taxon>
        <taxon>Pseudomonadota</taxon>
        <taxon>Gammaproteobacteria</taxon>
        <taxon>Moraxellales</taxon>
        <taxon>Moraxellaceae</taxon>
        <taxon>Acinetobacter</taxon>
    </lineage>
</organism>
<dbReference type="EMBL" id="JASVDY010000003">
    <property type="protein sequence ID" value="MDV2469426.1"/>
    <property type="molecule type" value="Genomic_DNA"/>
</dbReference>
<reference evidence="1 2" key="1">
    <citation type="submission" date="2023-06" db="EMBL/GenBank/DDBJ databases">
        <title>Genomic Analysis of Acinetobacter Strains Recovered from South Australian Aquatic Samples provides Insights into the Circulation of Antibiotic Resistance determinants in the Environment.</title>
        <authorList>
            <person name="Tobin L."/>
            <person name="Jarocki V.M."/>
            <person name="Kenyon J."/>
            <person name="Drigo B."/>
            <person name="Donner E."/>
            <person name="Djordjevic S.P."/>
            <person name="Hamidian M."/>
        </authorList>
    </citation>
    <scope>NUCLEOTIDE SEQUENCE [LARGE SCALE GENOMIC DNA]</scope>
    <source>
        <strain evidence="1 2">SAAc652</strain>
    </source>
</reference>
<dbReference type="Proteomes" id="UP001278188">
    <property type="component" value="Unassembled WGS sequence"/>
</dbReference>
<name>A0ABU3WG87_9GAMM</name>
<comment type="caution">
    <text evidence="1">The sequence shown here is derived from an EMBL/GenBank/DDBJ whole genome shotgun (WGS) entry which is preliminary data.</text>
</comment>
<sequence>MEKQRLLNKDAGKSKVYIKVLGAVTVNTEHDLRLLQNKTKEEGKSKIQHRVTLTAYPVPDGLRMVACLRNEIKKLALNIVRMLKLLHLLF</sequence>
<gene>
    <name evidence="1" type="ORF">QR674_10545</name>
</gene>
<evidence type="ECO:0000313" key="1">
    <source>
        <dbReference type="EMBL" id="MDV2469426.1"/>
    </source>
</evidence>
<protein>
    <submittedName>
        <fullName evidence="1">Uncharacterized protein</fullName>
    </submittedName>
</protein>
<accession>A0ABU3WG87</accession>
<evidence type="ECO:0000313" key="2">
    <source>
        <dbReference type="Proteomes" id="UP001278188"/>
    </source>
</evidence>
<dbReference type="RefSeq" id="WP_317084171.1">
    <property type="nucleotide sequence ID" value="NZ_JASVDY010000003.1"/>
</dbReference>
<proteinExistence type="predicted"/>